<keyword evidence="10" id="KW-1185">Reference proteome</keyword>
<comment type="subcellular location">
    <subcellularLocation>
        <location evidence="1">Cell membrane</location>
        <topology evidence="1">Multi-pass membrane protein</topology>
    </subcellularLocation>
</comment>
<dbReference type="InterPro" id="IPR025857">
    <property type="entry name" value="MacB_PCD"/>
</dbReference>
<feature type="transmembrane region" description="Helical" evidence="6">
    <location>
        <begin position="400"/>
        <end position="424"/>
    </location>
</feature>
<evidence type="ECO:0000256" key="2">
    <source>
        <dbReference type="ARBA" id="ARBA00022475"/>
    </source>
</evidence>
<protein>
    <submittedName>
        <fullName evidence="9">ABC transporter permease</fullName>
    </submittedName>
</protein>
<feature type="transmembrane region" description="Helical" evidence="6">
    <location>
        <begin position="671"/>
        <end position="696"/>
    </location>
</feature>
<dbReference type="InterPro" id="IPR050250">
    <property type="entry name" value="Macrolide_Exporter_MacB"/>
</dbReference>
<feature type="transmembrane region" description="Helical" evidence="6">
    <location>
        <begin position="760"/>
        <end position="779"/>
    </location>
</feature>
<sequence length="797" mass="91231">MKHVLLSLRTIFRFKTYTGINVAGLALSLACVFILVRYIHQEMTVNHFVPELDRTFLTAEVKEDGSVRLSSSWNPNKDVEFRSPLDDPSVERYSRFILLGEDFIETGGSRYNLNSLVVDTSFFQLIPYPCLEGTMRLAPNDTLITHTFAKRIFGKESPIGKEFTTSTGKLVRVVGVVGQPSTKSSFQFDMVFSTELTDWSLVPYEVVRLYRPEDVVALNKKNAKPMKLSYTMDEEIFYRMYPLRELYLNQEVQIYVKTFLRGNTDVLKLLALVSGLILLVGLFNYVNLYTVVMQKRGKELGIKQIFGASKKQIFGQLYVENMCLNGIALLVVWLIVEVTRQVVATKYGIPVQSDSGFDWLLSGSVLFVLPFLTVLYPFWKYTHAIPVRSLHSVFVGGKSLASRFIFLFFQYIITFCLVVTAVYLSRQLYFLLHTDVGYQTENVIQCRFWRENPSIYSMSPEEYDKEMAKNKSVCALVEQRLKESPLLTGFAYGEPPYQLNWELKFSTEQGETAEVLWMMTDKELMDLFGFQVVEGRTWNEEDELTQYKLIANRAFLNALHITGWKSTKVTPDRRLWWSSLENAKTPLPYEIVGVMEDFRSGHLSGGNKPIIFAFGKGDPRDWLYISFVPGKQKEAIAYLKQVYAEAIGSGEFAYSLVTDEIAKLHAEDRKVMLVIITFALIAVGISCLGLFGLSLYDIRQRYREIGLRKVHGAQVGDIYRLLIKKYVYVLLLAYLVGSTVAYLSIERYMETFVHRAPLSLWIFLVAGALIALVALLTLYEQVRRASRINPADVIKRE</sequence>
<dbReference type="RefSeq" id="WP_243323412.1">
    <property type="nucleotide sequence ID" value="NZ_JAKZMM010000006.1"/>
</dbReference>
<feature type="transmembrane region" description="Helical" evidence="6">
    <location>
        <begin position="313"/>
        <end position="336"/>
    </location>
</feature>
<dbReference type="PANTHER" id="PTHR30572:SF18">
    <property type="entry name" value="ABC-TYPE MACROLIDE FAMILY EXPORT SYSTEM PERMEASE COMPONENT 2"/>
    <property type="match status" value="1"/>
</dbReference>
<evidence type="ECO:0000256" key="6">
    <source>
        <dbReference type="SAM" id="Phobius"/>
    </source>
</evidence>
<proteinExistence type="predicted"/>
<feature type="transmembrane region" description="Helical" evidence="6">
    <location>
        <begin position="726"/>
        <end position="745"/>
    </location>
</feature>
<evidence type="ECO:0000313" key="9">
    <source>
        <dbReference type="EMBL" id="MCJ2379667.1"/>
    </source>
</evidence>
<keyword evidence="3 6" id="KW-0812">Transmembrane</keyword>
<organism evidence="9 10">
    <name type="scientific">Parabacteroides faecalis</name>
    <dbReference type="NCBI Taxonomy" id="2924040"/>
    <lineage>
        <taxon>Bacteria</taxon>
        <taxon>Pseudomonadati</taxon>
        <taxon>Bacteroidota</taxon>
        <taxon>Bacteroidia</taxon>
        <taxon>Bacteroidales</taxon>
        <taxon>Tannerellaceae</taxon>
        <taxon>Parabacteroides</taxon>
    </lineage>
</organism>
<dbReference type="PROSITE" id="PS51257">
    <property type="entry name" value="PROKAR_LIPOPROTEIN"/>
    <property type="match status" value="1"/>
</dbReference>
<keyword evidence="4 6" id="KW-1133">Transmembrane helix</keyword>
<evidence type="ECO:0000259" key="7">
    <source>
        <dbReference type="Pfam" id="PF02687"/>
    </source>
</evidence>
<keyword evidence="2" id="KW-1003">Cell membrane</keyword>
<feature type="transmembrane region" description="Helical" evidence="6">
    <location>
        <begin position="269"/>
        <end position="292"/>
    </location>
</feature>
<feature type="domain" description="ABC3 transporter permease C-terminal" evidence="7">
    <location>
        <begin position="677"/>
        <end position="790"/>
    </location>
</feature>
<reference evidence="9 10" key="1">
    <citation type="submission" date="2022-03" db="EMBL/GenBank/DDBJ databases">
        <title>Parabacteroides sp. nov. isolated from swine feces.</title>
        <authorList>
            <person name="Bak J.E."/>
        </authorList>
    </citation>
    <scope>NUCLEOTIDE SEQUENCE [LARGE SCALE GENOMIC DNA]</scope>
    <source>
        <strain evidence="9 10">AGMB00274</strain>
    </source>
</reference>
<accession>A0ABT0BY60</accession>
<dbReference type="Proteomes" id="UP001165444">
    <property type="component" value="Unassembled WGS sequence"/>
</dbReference>
<evidence type="ECO:0000313" key="10">
    <source>
        <dbReference type="Proteomes" id="UP001165444"/>
    </source>
</evidence>
<evidence type="ECO:0000256" key="5">
    <source>
        <dbReference type="ARBA" id="ARBA00023136"/>
    </source>
</evidence>
<gene>
    <name evidence="9" type="ORF">MUN53_03440</name>
</gene>
<dbReference type="EMBL" id="JAKZMM010000006">
    <property type="protein sequence ID" value="MCJ2379667.1"/>
    <property type="molecule type" value="Genomic_DNA"/>
</dbReference>
<feature type="domain" description="MacB-like periplasmic core" evidence="8">
    <location>
        <begin position="18"/>
        <end position="192"/>
    </location>
</feature>
<evidence type="ECO:0000259" key="8">
    <source>
        <dbReference type="Pfam" id="PF12704"/>
    </source>
</evidence>
<dbReference type="Pfam" id="PF12704">
    <property type="entry name" value="MacB_PCD"/>
    <property type="match status" value="1"/>
</dbReference>
<feature type="transmembrane region" description="Helical" evidence="6">
    <location>
        <begin position="356"/>
        <end position="379"/>
    </location>
</feature>
<evidence type="ECO:0000256" key="4">
    <source>
        <dbReference type="ARBA" id="ARBA00022989"/>
    </source>
</evidence>
<feature type="transmembrane region" description="Helical" evidence="6">
    <location>
        <begin position="20"/>
        <end position="39"/>
    </location>
</feature>
<dbReference type="InterPro" id="IPR003838">
    <property type="entry name" value="ABC3_permease_C"/>
</dbReference>
<dbReference type="PANTHER" id="PTHR30572">
    <property type="entry name" value="MEMBRANE COMPONENT OF TRANSPORTER-RELATED"/>
    <property type="match status" value="1"/>
</dbReference>
<keyword evidence="5 6" id="KW-0472">Membrane</keyword>
<evidence type="ECO:0000256" key="1">
    <source>
        <dbReference type="ARBA" id="ARBA00004651"/>
    </source>
</evidence>
<dbReference type="Pfam" id="PF02687">
    <property type="entry name" value="FtsX"/>
    <property type="match status" value="2"/>
</dbReference>
<evidence type="ECO:0000256" key="3">
    <source>
        <dbReference type="ARBA" id="ARBA00022692"/>
    </source>
</evidence>
<name>A0ABT0BY60_9BACT</name>
<feature type="domain" description="ABC3 transporter permease C-terminal" evidence="7">
    <location>
        <begin position="272"/>
        <end position="383"/>
    </location>
</feature>
<comment type="caution">
    <text evidence="9">The sequence shown here is derived from an EMBL/GenBank/DDBJ whole genome shotgun (WGS) entry which is preliminary data.</text>
</comment>